<dbReference type="PANTHER" id="PTHR11134">
    <property type="entry name" value="ADAPTOR COMPLEX SUBUNIT BETA FAMILY MEMBER"/>
    <property type="match status" value="1"/>
</dbReference>
<dbReference type="OMA" id="NPPEVQW"/>
<dbReference type="Gene3D" id="1.25.10.10">
    <property type="entry name" value="Leucine-rich Repeat Variant"/>
    <property type="match status" value="1"/>
</dbReference>
<comment type="subcellular location">
    <subcellularLocation>
        <location evidence="5">Endomembrane system</location>
        <topology evidence="5">Peripheral membrane protein</topology>
        <orientation evidence="5">Cytoplasmic side</orientation>
    </subcellularLocation>
</comment>
<dbReference type="GO" id="GO:0006886">
    <property type="term" value="P:intracellular protein transport"/>
    <property type="evidence" value="ECO:0007669"/>
    <property type="project" value="InterPro"/>
</dbReference>
<dbReference type="FunFam" id="1.25.10.10:FF:000002">
    <property type="entry name" value="AP complex subunit beta"/>
    <property type="match status" value="1"/>
</dbReference>
<dbReference type="AlphaFoldDB" id="A0A7M7JDH0"/>
<keyword evidence="4 6" id="KW-0472">Membrane</keyword>
<dbReference type="SUPFAM" id="SSF55711">
    <property type="entry name" value="Subdomain of clathrin and coatomer appendage domain"/>
    <property type="match status" value="1"/>
</dbReference>
<feature type="domain" description="Beta-adaptin appendage C-terminal subdomain" evidence="8">
    <location>
        <begin position="834"/>
        <end position="949"/>
    </location>
</feature>
<sequence length="950" mass="102848">MTDAKYFTTTKKGEIFELKSELNSEKKEKKREAVKKVIASMTVGKDVSALFPDVVNCMQTDNLELKKLVYLYLMNYAKSQPDMAIMAVNTFVKDCEDPNPLIRALAVRTMGCIRVDKITEYLCEPLRRCLRDEDPYVRKTAAVCVAKLHDISASLVDDRGFLDSLKELLSDSNPMVVANAVAALSEIAAGDSSAAASSAMAPQAINKLLTALNECTEWGQVFILDALAGYKPRDDREAASICERVTPRLAHANAAVVLSAVRVLMKLMDAVAAGPEGPDAVASLTRKLAPPLVTLLSSEPEVQYVALRNINLIVQKRPDILKHEMKVFFVKYNDPIYVKLEKLDIMIRLANQSNIGQVLSELKEYATEVDVDFVRKAVRAIGRCAIKVEPSAERCVATLLDLIQTKVNYVVQEAIVVIKDIFRKYPNKYESIISTLCENLDTLDEPEARASMIWIIGEYAERIDNADELLESFLEGFHDENTAVQLQLLTAIVKLFLKRPTETQDLVQQVLSLATQDSDNPDLRDRGFIYWRLLSTDPAAAKEVVLAEKPLISEETDLLEPTLLDELICHIGSLASVYHKPPSAFVEGTSATGKTQLAQVKGTAAAGNATAPVAPPAAASQPAVIPSADSLIGDLLSIDLAGGFSQPAAPMAPGPIPGLDVLGGGLDALLGGDVSGTVVSAPVAAPEISAPSSGSGAAGLLGDIFGVAPVSAFHTLPKQVWLEATRGKGLEISGTFTRRNGQLIMDMTLSNKAMAPMTGFAIQLNKNSFGLIPAQPLNVPLPLQPSYPQDISLPLTTGGPVQKMQPLTNLQVAIKNNVDVLYLSCLVPMHALAVEDGQMDKKVFLATWKDIPADNELQFELTNGLALSPDQISAKLQQNNMFTVAKRAVDGQDMLYLSLKLVNGIWVLAELKMAPSFPASSHSSITLSIKCRAPEVSASVHQIMEEIIKN</sequence>
<dbReference type="InterPro" id="IPR008152">
    <property type="entry name" value="Clathrin_a/b/g-adaptin_app_Ig"/>
</dbReference>
<dbReference type="InterPro" id="IPR002553">
    <property type="entry name" value="Clathrin/coatomer_adapt-like_N"/>
</dbReference>
<evidence type="ECO:0000256" key="5">
    <source>
        <dbReference type="ARBA" id="ARBA00029433"/>
    </source>
</evidence>
<dbReference type="Pfam" id="PF09066">
    <property type="entry name" value="B2-adapt-app_C"/>
    <property type="match status" value="1"/>
</dbReference>
<dbReference type="GO" id="GO:0016192">
    <property type="term" value="P:vesicle-mediated transport"/>
    <property type="evidence" value="ECO:0007669"/>
    <property type="project" value="InterPro"/>
</dbReference>
<evidence type="ECO:0000313" key="10">
    <source>
        <dbReference type="Proteomes" id="UP000594260"/>
    </source>
</evidence>
<keyword evidence="2 6" id="KW-0813">Transport</keyword>
<dbReference type="GO" id="GO:0012505">
    <property type="term" value="C:endomembrane system"/>
    <property type="evidence" value="ECO:0007669"/>
    <property type="project" value="UniProtKB-SubCell"/>
</dbReference>
<dbReference type="SMART" id="SM01020">
    <property type="entry name" value="B2-adapt-app_C"/>
    <property type="match status" value="1"/>
</dbReference>
<dbReference type="SUPFAM" id="SSF49348">
    <property type="entry name" value="Clathrin adaptor appendage domain"/>
    <property type="match status" value="1"/>
</dbReference>
<evidence type="ECO:0000259" key="7">
    <source>
        <dbReference type="SMART" id="SM00809"/>
    </source>
</evidence>
<dbReference type="SMART" id="SM00809">
    <property type="entry name" value="Alpha_adaptinC2"/>
    <property type="match status" value="1"/>
</dbReference>
<dbReference type="KEGG" id="vde:111243458"/>
<evidence type="ECO:0000256" key="2">
    <source>
        <dbReference type="ARBA" id="ARBA00022448"/>
    </source>
</evidence>
<evidence type="ECO:0000256" key="3">
    <source>
        <dbReference type="ARBA" id="ARBA00022927"/>
    </source>
</evidence>
<name>A0A7M7JDH0_VARDE</name>
<evidence type="ECO:0000256" key="1">
    <source>
        <dbReference type="ARBA" id="ARBA00006613"/>
    </source>
</evidence>
<dbReference type="CTD" id="32987"/>
<dbReference type="InterPro" id="IPR013041">
    <property type="entry name" value="Clathrin_app_Ig-like_sf"/>
</dbReference>
<dbReference type="GO" id="GO:0030131">
    <property type="term" value="C:clathrin adaptor complex"/>
    <property type="evidence" value="ECO:0007669"/>
    <property type="project" value="InterPro"/>
</dbReference>
<dbReference type="Pfam" id="PF01602">
    <property type="entry name" value="Adaptin_N"/>
    <property type="match status" value="1"/>
</dbReference>
<keyword evidence="3 6" id="KW-0653">Protein transport</keyword>
<dbReference type="InterPro" id="IPR026739">
    <property type="entry name" value="AP_beta"/>
</dbReference>
<dbReference type="InterPro" id="IPR016024">
    <property type="entry name" value="ARM-type_fold"/>
</dbReference>
<dbReference type="InterPro" id="IPR013037">
    <property type="entry name" value="Clathrin_b-adaptin_app_Ig-like"/>
</dbReference>
<dbReference type="FunFam" id="2.60.40.1150:FF:000001">
    <property type="entry name" value="AP complex subunit beta"/>
    <property type="match status" value="1"/>
</dbReference>
<evidence type="ECO:0000313" key="9">
    <source>
        <dbReference type="EnsemblMetazoa" id="XP_022644792"/>
    </source>
</evidence>
<dbReference type="PIRSF" id="PIRSF002291">
    <property type="entry name" value="AP_complex_beta"/>
    <property type="match status" value="1"/>
</dbReference>
<dbReference type="Proteomes" id="UP000594260">
    <property type="component" value="Unplaced"/>
</dbReference>
<comment type="similarity">
    <text evidence="1 6">Belongs to the adaptor complexes large subunit family.</text>
</comment>
<reference evidence="9" key="1">
    <citation type="submission" date="2021-01" db="UniProtKB">
        <authorList>
            <consortium name="EnsemblMetazoa"/>
        </authorList>
    </citation>
    <scope>IDENTIFICATION</scope>
</reference>
<dbReference type="OrthoDB" id="10254310at2759"/>
<protein>
    <recommendedName>
        <fullName evidence="6">AP complex subunit beta</fullName>
    </recommendedName>
</protein>
<dbReference type="Pfam" id="PF02883">
    <property type="entry name" value="Alpha_adaptinC2"/>
    <property type="match status" value="1"/>
</dbReference>
<evidence type="ECO:0000256" key="4">
    <source>
        <dbReference type="ARBA" id="ARBA00023136"/>
    </source>
</evidence>
<dbReference type="Gene3D" id="2.60.40.1150">
    <property type="match status" value="1"/>
</dbReference>
<evidence type="ECO:0000259" key="8">
    <source>
        <dbReference type="SMART" id="SM01020"/>
    </source>
</evidence>
<dbReference type="GO" id="GO:0030276">
    <property type="term" value="F:clathrin binding"/>
    <property type="evidence" value="ECO:0007669"/>
    <property type="project" value="InterPro"/>
</dbReference>
<dbReference type="InterPro" id="IPR012295">
    <property type="entry name" value="TBP_dom_sf"/>
</dbReference>
<dbReference type="InterPro" id="IPR016342">
    <property type="entry name" value="AP_complex_bsu_1_2_4"/>
</dbReference>
<evidence type="ECO:0000256" key="6">
    <source>
        <dbReference type="PIRNR" id="PIRNR002291"/>
    </source>
</evidence>
<dbReference type="EnsemblMetazoa" id="XM_022789057">
    <property type="protein sequence ID" value="XP_022644792"/>
    <property type="gene ID" value="LOC111243458"/>
</dbReference>
<dbReference type="InParanoid" id="A0A7M7JDH0"/>
<keyword evidence="10" id="KW-1185">Reference proteome</keyword>
<dbReference type="FunCoup" id="A0A7M7JDH0">
    <property type="interactions" value="1602"/>
</dbReference>
<dbReference type="InterPro" id="IPR011989">
    <property type="entry name" value="ARM-like"/>
</dbReference>
<dbReference type="GeneID" id="111243458"/>
<dbReference type="RefSeq" id="XP_022644792.1">
    <property type="nucleotide sequence ID" value="XM_022789057.1"/>
</dbReference>
<dbReference type="InterPro" id="IPR009028">
    <property type="entry name" value="Coatomer/calthrin_app_sub_C"/>
</dbReference>
<dbReference type="InterPro" id="IPR015151">
    <property type="entry name" value="B-adaptin_app_sub_C"/>
</dbReference>
<feature type="domain" description="Clathrin adaptor alpha/beta/gamma-adaptin appendage Ig-like subdomain" evidence="7">
    <location>
        <begin position="714"/>
        <end position="824"/>
    </location>
</feature>
<organism evidence="9 10">
    <name type="scientific">Varroa destructor</name>
    <name type="common">Honeybee mite</name>
    <dbReference type="NCBI Taxonomy" id="109461"/>
    <lineage>
        <taxon>Eukaryota</taxon>
        <taxon>Metazoa</taxon>
        <taxon>Ecdysozoa</taxon>
        <taxon>Arthropoda</taxon>
        <taxon>Chelicerata</taxon>
        <taxon>Arachnida</taxon>
        <taxon>Acari</taxon>
        <taxon>Parasitiformes</taxon>
        <taxon>Mesostigmata</taxon>
        <taxon>Gamasina</taxon>
        <taxon>Dermanyssoidea</taxon>
        <taxon>Varroidae</taxon>
        <taxon>Varroa</taxon>
    </lineage>
</organism>
<dbReference type="SUPFAM" id="SSF48371">
    <property type="entry name" value="ARM repeat"/>
    <property type="match status" value="1"/>
</dbReference>
<accession>A0A7M7JDH0</accession>
<dbReference type="Gene3D" id="3.30.310.10">
    <property type="entry name" value="TATA-Binding Protein"/>
    <property type="match status" value="1"/>
</dbReference>
<proteinExistence type="inferred from homology"/>